<gene>
    <name evidence="1" type="ORF">SADUNF_Sadunf18G0113300</name>
</gene>
<proteinExistence type="predicted"/>
<dbReference type="Proteomes" id="UP000657918">
    <property type="component" value="Unassembled WGS sequence"/>
</dbReference>
<dbReference type="AlphaFoldDB" id="A0A835MEA1"/>
<name>A0A835MEA1_9ROSI</name>
<protein>
    <submittedName>
        <fullName evidence="1">Uncharacterized protein</fullName>
    </submittedName>
</protein>
<sequence>MILVQLHCSNSIEDEENKLQQDTSCSIPPPCQTGFLNLESLLTGLPFHPYQQVELEPEIMHEDPNNIISFDDSSVINLLAEELRNLFSPVGSSQDSETFLAGQLNSRGYFRLVGETSFPSASGFIYWCKKCEVDPSCYGWLYQGSLNWTNKSGINPIGH</sequence>
<accession>A0A835MEA1</accession>
<evidence type="ECO:0000313" key="1">
    <source>
        <dbReference type="EMBL" id="KAF9663005.1"/>
    </source>
</evidence>
<dbReference type="EMBL" id="JADGMS010000018">
    <property type="protein sequence ID" value="KAF9663005.1"/>
    <property type="molecule type" value="Genomic_DNA"/>
</dbReference>
<keyword evidence="2" id="KW-1185">Reference proteome</keyword>
<comment type="caution">
    <text evidence="1">The sequence shown here is derived from an EMBL/GenBank/DDBJ whole genome shotgun (WGS) entry which is preliminary data.</text>
</comment>
<reference evidence="1 2" key="1">
    <citation type="submission" date="2020-10" db="EMBL/GenBank/DDBJ databases">
        <title>Plant Genome Project.</title>
        <authorList>
            <person name="Zhang R.-G."/>
        </authorList>
    </citation>
    <scope>NUCLEOTIDE SEQUENCE [LARGE SCALE GENOMIC DNA]</scope>
    <source>
        <strain evidence="1">FAFU-HL-1</strain>
        <tissue evidence="1">Leaf</tissue>
    </source>
</reference>
<evidence type="ECO:0000313" key="2">
    <source>
        <dbReference type="Proteomes" id="UP000657918"/>
    </source>
</evidence>
<organism evidence="1 2">
    <name type="scientific">Salix dunnii</name>
    <dbReference type="NCBI Taxonomy" id="1413687"/>
    <lineage>
        <taxon>Eukaryota</taxon>
        <taxon>Viridiplantae</taxon>
        <taxon>Streptophyta</taxon>
        <taxon>Embryophyta</taxon>
        <taxon>Tracheophyta</taxon>
        <taxon>Spermatophyta</taxon>
        <taxon>Magnoliopsida</taxon>
        <taxon>eudicotyledons</taxon>
        <taxon>Gunneridae</taxon>
        <taxon>Pentapetalae</taxon>
        <taxon>rosids</taxon>
        <taxon>fabids</taxon>
        <taxon>Malpighiales</taxon>
        <taxon>Salicaceae</taxon>
        <taxon>Saliceae</taxon>
        <taxon>Salix</taxon>
    </lineage>
</organism>